<evidence type="ECO:0000313" key="2">
    <source>
        <dbReference type="EMBL" id="SEM53204.1"/>
    </source>
</evidence>
<dbReference type="RefSeq" id="WP_090742473.1">
    <property type="nucleotide sequence ID" value="NZ_FOBW01000003.1"/>
</dbReference>
<dbReference type="AlphaFoldDB" id="A0A1H7Z5D6"/>
<dbReference type="EMBL" id="FOBW01000003">
    <property type="protein sequence ID" value="SEM53204.1"/>
    <property type="molecule type" value="Genomic_DNA"/>
</dbReference>
<dbReference type="STRING" id="930146.SAMN05192533_103264"/>
<gene>
    <name evidence="2" type="ORF">SAMN05192533_103264</name>
</gene>
<dbReference type="InterPro" id="IPR019618">
    <property type="entry name" value="Spore_germination_GerPA"/>
</dbReference>
<accession>A0A1H7Z5D6</accession>
<organism evidence="2 3">
    <name type="scientific">Mesobacillus persicus</name>
    <dbReference type="NCBI Taxonomy" id="930146"/>
    <lineage>
        <taxon>Bacteria</taxon>
        <taxon>Bacillati</taxon>
        <taxon>Bacillota</taxon>
        <taxon>Bacilli</taxon>
        <taxon>Bacillales</taxon>
        <taxon>Bacillaceae</taxon>
        <taxon>Mesobacillus</taxon>
    </lineage>
</organism>
<feature type="region of interest" description="Disordered" evidence="1">
    <location>
        <begin position="24"/>
        <end position="61"/>
    </location>
</feature>
<dbReference type="Pfam" id="PF10676">
    <property type="entry name" value="gerPA"/>
    <property type="match status" value="1"/>
</dbReference>
<evidence type="ECO:0000256" key="1">
    <source>
        <dbReference type="SAM" id="MobiDB-lite"/>
    </source>
</evidence>
<proteinExistence type="predicted"/>
<dbReference type="OrthoDB" id="2943623at2"/>
<reference evidence="3" key="1">
    <citation type="submission" date="2016-10" db="EMBL/GenBank/DDBJ databases">
        <authorList>
            <person name="Varghese N."/>
            <person name="Submissions S."/>
        </authorList>
    </citation>
    <scope>NUCLEOTIDE SEQUENCE [LARGE SCALE GENOMIC DNA]</scope>
    <source>
        <strain evidence="3">B48,IBRC-M 10115,DSM 25386,CECT 8001</strain>
    </source>
</reference>
<protein>
    <submittedName>
        <fullName evidence="2">Spore germination protein PF</fullName>
    </submittedName>
</protein>
<sequence>MPVIIGSVYIGKIEGGTVHFGDVRNCSPNNSSESVSGQGEDNSGGYVYTNNGVNERNRFER</sequence>
<name>A0A1H7Z5D6_9BACI</name>
<evidence type="ECO:0000313" key="3">
    <source>
        <dbReference type="Proteomes" id="UP000198553"/>
    </source>
</evidence>
<feature type="compositionally biased region" description="Polar residues" evidence="1">
    <location>
        <begin position="26"/>
        <end position="41"/>
    </location>
</feature>
<dbReference type="Proteomes" id="UP000198553">
    <property type="component" value="Unassembled WGS sequence"/>
</dbReference>
<keyword evidence="3" id="KW-1185">Reference proteome</keyword>